<gene>
    <name evidence="3" type="ORF">IEO21_06936</name>
</gene>
<protein>
    <recommendedName>
        <fullName evidence="2">Polysaccharide lyase 14 domain-containing protein</fullName>
    </recommendedName>
</protein>
<dbReference type="AlphaFoldDB" id="A0A8H7U091"/>
<evidence type="ECO:0000313" key="3">
    <source>
        <dbReference type="EMBL" id="KAF9810438.1"/>
    </source>
</evidence>
<evidence type="ECO:0000256" key="1">
    <source>
        <dbReference type="SAM" id="SignalP"/>
    </source>
</evidence>
<proteinExistence type="predicted"/>
<dbReference type="Pfam" id="PF21294">
    <property type="entry name" value="Polysacc_lyase_14"/>
    <property type="match status" value="1"/>
</dbReference>
<dbReference type="Gene3D" id="2.60.120.200">
    <property type="match status" value="1"/>
</dbReference>
<dbReference type="InterPro" id="IPR048958">
    <property type="entry name" value="Polysacc_lyase_14"/>
</dbReference>
<name>A0A8H7U091_9APHY</name>
<feature type="chain" id="PRO_5034273993" description="Polysaccharide lyase 14 domain-containing protein" evidence="1">
    <location>
        <begin position="20"/>
        <end position="306"/>
    </location>
</feature>
<keyword evidence="1" id="KW-0732">Signal</keyword>
<comment type="caution">
    <text evidence="3">The sequence shown here is derived from an EMBL/GenBank/DDBJ whole genome shotgun (WGS) entry which is preliminary data.</text>
</comment>
<accession>A0A8H7U091</accession>
<evidence type="ECO:0000313" key="4">
    <source>
        <dbReference type="Proteomes" id="UP000639403"/>
    </source>
</evidence>
<dbReference type="PANTHER" id="PTHR40124">
    <property type="match status" value="1"/>
</dbReference>
<organism evidence="3 4">
    <name type="scientific">Rhodonia placenta</name>
    <dbReference type="NCBI Taxonomy" id="104341"/>
    <lineage>
        <taxon>Eukaryota</taxon>
        <taxon>Fungi</taxon>
        <taxon>Dikarya</taxon>
        <taxon>Basidiomycota</taxon>
        <taxon>Agaricomycotina</taxon>
        <taxon>Agaricomycetes</taxon>
        <taxon>Polyporales</taxon>
        <taxon>Adustoporiaceae</taxon>
        <taxon>Rhodonia</taxon>
    </lineage>
</organism>
<evidence type="ECO:0000259" key="2">
    <source>
        <dbReference type="Pfam" id="PF21294"/>
    </source>
</evidence>
<feature type="domain" description="Polysaccharide lyase 14" evidence="2">
    <location>
        <begin position="85"/>
        <end position="297"/>
    </location>
</feature>
<reference evidence="3" key="2">
    <citation type="journal article" name="Front. Microbiol.">
        <title>Degradative Capacity of Two Strains of Rhodonia placenta: From Phenotype to Genotype.</title>
        <authorList>
            <person name="Kolle M."/>
            <person name="Horta M.A.C."/>
            <person name="Nowrousian M."/>
            <person name="Ohm R.A."/>
            <person name="Benz J.P."/>
            <person name="Pilgard A."/>
        </authorList>
    </citation>
    <scope>NUCLEOTIDE SEQUENCE</scope>
    <source>
        <strain evidence="3">FPRL280</strain>
    </source>
</reference>
<dbReference type="EMBL" id="JADOXO010000174">
    <property type="protein sequence ID" value="KAF9810438.1"/>
    <property type="molecule type" value="Genomic_DNA"/>
</dbReference>
<dbReference type="Proteomes" id="UP000639403">
    <property type="component" value="Unassembled WGS sequence"/>
</dbReference>
<reference evidence="3" key="1">
    <citation type="submission" date="2020-11" db="EMBL/GenBank/DDBJ databases">
        <authorList>
            <person name="Koelle M."/>
            <person name="Horta M.A.C."/>
            <person name="Nowrousian M."/>
            <person name="Ohm R.A."/>
            <person name="Benz P."/>
            <person name="Pilgard A."/>
        </authorList>
    </citation>
    <scope>NUCLEOTIDE SEQUENCE</scope>
    <source>
        <strain evidence="3">FPRL280</strain>
    </source>
</reference>
<sequence length="306" mass="33085">MFESLAWTGLLAFAAVCGAATTASPSAIAHSYSLTTSTHLPFPTASLSNSDTKSYLTSSWPIYDKTIDDAEDISFVTDPFPSGASDSKSPVLRVTYGKGSYSEGGGGAQFTALWNPSGNEKFQSMLVTYEVAFDTDFDWVKGGKLPGIRGGPKENGCSGGNAADGSNCFTSRVMWRTGGAGEVYSYFLTPDKLCDNKNFECHSDGYGTSIDRGSFSFVAGQWNRVTMLVRLNNPLDTANGQVALYHNNVEAINQDILQYRNSDDVYISGFFFSDIRFAGGDSSYATPTEVHSYFRNIEMWGSTKAA</sequence>
<dbReference type="PANTHER" id="PTHR40124:SF1">
    <property type="entry name" value="DISAGGREGATASE RELATED REPEAT PROTEIN"/>
    <property type="match status" value="1"/>
</dbReference>
<feature type="signal peptide" evidence="1">
    <location>
        <begin position="1"/>
        <end position="19"/>
    </location>
</feature>